<dbReference type="GeneID" id="111127386"/>
<dbReference type="SUPFAM" id="SSF51011">
    <property type="entry name" value="Glycosyl hydrolase domain"/>
    <property type="match status" value="1"/>
</dbReference>
<organism evidence="8 9">
    <name type="scientific">Crassostrea virginica</name>
    <name type="common">Eastern oyster</name>
    <dbReference type="NCBI Taxonomy" id="6565"/>
    <lineage>
        <taxon>Eukaryota</taxon>
        <taxon>Metazoa</taxon>
        <taxon>Spiralia</taxon>
        <taxon>Lophotrochozoa</taxon>
        <taxon>Mollusca</taxon>
        <taxon>Bivalvia</taxon>
        <taxon>Autobranchia</taxon>
        <taxon>Pteriomorphia</taxon>
        <taxon>Ostreida</taxon>
        <taxon>Ostreoidea</taxon>
        <taxon>Ostreidae</taxon>
        <taxon>Crassostrea</taxon>
    </lineage>
</organism>
<keyword evidence="5" id="KW-0472">Membrane</keyword>
<dbReference type="OrthoDB" id="10070917at2759"/>
<feature type="domain" description="Glycosyl hydrolase family 31 C-terminal" evidence="7">
    <location>
        <begin position="593"/>
        <end position="675"/>
    </location>
</feature>
<feature type="domain" description="Glycoside hydrolase family 31 TIM barrel" evidence="6">
    <location>
        <begin position="316"/>
        <end position="575"/>
    </location>
</feature>
<sequence>MRPLRGRTVRLLKVGCFCFVLMTIIWYIAMTLKKRVTPMYADGVVDTTVGHIRYDFSTGMFSLIENKDIYLQGLLSETLRSTAALECKPDRNNPNYLCLRWHRYTELEVRRLGGSEPCHEIHWKPTSRDFFPQDCISLRGAIWYGGGLVYNQKWPLMDVSIPVQPYLPNDLMHKSQNIKQSGNVFSNVVERFWFNSKGVGIVVDSSVPLFVSFNSSNSNLLCFSTNTDHPRYPAGQNHLLKYTICKKTNVKEAYELMQLKHFESPKDKPSLDLIQFPVLSSIPRLQNNMTQTVLLKFVKKFKDDMEKSLAIKKLFFEFDGKFSSEFGTFDINASLFPNAHQVCSTMREYGYQLLMAMTPLVSKDSDSFDTRSKYLVQNSNSDQLALVKWRYGMAGIIDVTNPEASKWFHSRLSTMMKEYGIDGLKLYACESNYLPPNHLSHGLLANPGAYITNLLSLVSDLHQDKQLLQTTCAYKSQKHSMYVHLGRKEAKWGADNGLQSVIPAVLTLGILGYPFVIPDVVGGSCMNGNASSPNRELYIRWFQMAAFMPVLKLSYVPWDYDDKVVNIAVGILKRRQEIKKLLINAAKEAETNGSPVIRPIWWIDPLDSSALTVDTEFMVGSDLLVAPVLFPGVTKIDVYLPKGHWKDELKGTVLDGKQWLRDYEVTLEQIPTFRKHRFLA</sequence>
<reference evidence="9" key="1">
    <citation type="submission" date="2025-08" db="UniProtKB">
        <authorList>
            <consortium name="RefSeq"/>
        </authorList>
    </citation>
    <scope>IDENTIFICATION</scope>
    <source>
        <tissue evidence="9">Whole sample</tissue>
    </source>
</reference>
<evidence type="ECO:0000256" key="4">
    <source>
        <dbReference type="RuleBase" id="RU361185"/>
    </source>
</evidence>
<keyword evidence="5" id="KW-1133">Transmembrane helix</keyword>
<dbReference type="GO" id="GO:0005975">
    <property type="term" value="P:carbohydrate metabolic process"/>
    <property type="evidence" value="ECO:0007669"/>
    <property type="project" value="InterPro"/>
</dbReference>
<accession>A0A8B8DKD7</accession>
<dbReference type="KEGG" id="cvn:111127386"/>
<dbReference type="InterPro" id="IPR048395">
    <property type="entry name" value="Glyco_hydro_31_C"/>
</dbReference>
<dbReference type="InterPro" id="IPR017853">
    <property type="entry name" value="GH"/>
</dbReference>
<evidence type="ECO:0000259" key="7">
    <source>
        <dbReference type="Pfam" id="PF21365"/>
    </source>
</evidence>
<evidence type="ECO:0000256" key="3">
    <source>
        <dbReference type="ARBA" id="ARBA00023295"/>
    </source>
</evidence>
<evidence type="ECO:0000256" key="5">
    <source>
        <dbReference type="SAM" id="Phobius"/>
    </source>
</evidence>
<feature type="transmembrane region" description="Helical" evidence="5">
    <location>
        <begin position="12"/>
        <end position="29"/>
    </location>
</feature>
<dbReference type="Pfam" id="PF21365">
    <property type="entry name" value="Glyco_hydro_31_3rd"/>
    <property type="match status" value="1"/>
</dbReference>
<dbReference type="Proteomes" id="UP000694844">
    <property type="component" value="Chromosome 3"/>
</dbReference>
<dbReference type="PANTHER" id="PTHR43053:SF4">
    <property type="entry name" value="MYOGENESIS-REGULATING GLYCOSIDASE"/>
    <property type="match status" value="1"/>
</dbReference>
<dbReference type="Pfam" id="PF01055">
    <property type="entry name" value="Glyco_hydro_31_2nd"/>
    <property type="match status" value="1"/>
</dbReference>
<name>A0A8B8DKD7_CRAVI</name>
<keyword evidence="2 4" id="KW-0378">Hydrolase</keyword>
<keyword evidence="3 4" id="KW-0326">Glycosidase</keyword>
<protein>
    <submittedName>
        <fullName evidence="9">Uncharacterized family 31 glucosidase KIAA1161-like</fullName>
    </submittedName>
</protein>
<evidence type="ECO:0000256" key="2">
    <source>
        <dbReference type="ARBA" id="ARBA00022801"/>
    </source>
</evidence>
<comment type="similarity">
    <text evidence="1 4">Belongs to the glycosyl hydrolase 31 family.</text>
</comment>
<keyword evidence="8" id="KW-1185">Reference proteome</keyword>
<dbReference type="SUPFAM" id="SSF51445">
    <property type="entry name" value="(Trans)glycosidases"/>
    <property type="match status" value="1"/>
</dbReference>
<evidence type="ECO:0000259" key="6">
    <source>
        <dbReference type="Pfam" id="PF01055"/>
    </source>
</evidence>
<gene>
    <name evidence="9" type="primary">LOC111127386</name>
</gene>
<dbReference type="GO" id="GO:0004553">
    <property type="term" value="F:hydrolase activity, hydrolyzing O-glycosyl compounds"/>
    <property type="evidence" value="ECO:0007669"/>
    <property type="project" value="InterPro"/>
</dbReference>
<dbReference type="PANTHER" id="PTHR43053">
    <property type="entry name" value="GLYCOSIDASE FAMILY 31"/>
    <property type="match status" value="1"/>
</dbReference>
<dbReference type="Gene3D" id="3.20.20.80">
    <property type="entry name" value="Glycosidases"/>
    <property type="match status" value="1"/>
</dbReference>
<dbReference type="Gene3D" id="2.60.40.1180">
    <property type="entry name" value="Golgi alpha-mannosidase II"/>
    <property type="match status" value="1"/>
</dbReference>
<evidence type="ECO:0000313" key="9">
    <source>
        <dbReference type="RefSeq" id="XP_022328253.1"/>
    </source>
</evidence>
<dbReference type="AlphaFoldDB" id="A0A8B8DKD7"/>
<dbReference type="InterPro" id="IPR013780">
    <property type="entry name" value="Glyco_hydro_b"/>
</dbReference>
<dbReference type="CDD" id="cd06592">
    <property type="entry name" value="GH31_NET37"/>
    <property type="match status" value="1"/>
</dbReference>
<evidence type="ECO:0000256" key="1">
    <source>
        <dbReference type="ARBA" id="ARBA00007806"/>
    </source>
</evidence>
<proteinExistence type="inferred from homology"/>
<evidence type="ECO:0000313" key="8">
    <source>
        <dbReference type="Proteomes" id="UP000694844"/>
    </source>
</evidence>
<dbReference type="InterPro" id="IPR050985">
    <property type="entry name" value="Alpha-glycosidase_related"/>
</dbReference>
<dbReference type="InterPro" id="IPR000322">
    <property type="entry name" value="Glyco_hydro_31_TIM"/>
</dbReference>
<keyword evidence="5" id="KW-0812">Transmembrane</keyword>
<dbReference type="RefSeq" id="XP_022328253.1">
    <property type="nucleotide sequence ID" value="XM_022472545.1"/>
</dbReference>